<protein>
    <recommendedName>
        <fullName evidence="4">Polymer-forming cytoskeletal protein</fullName>
    </recommendedName>
</protein>
<keyword evidence="1" id="KW-0812">Transmembrane</keyword>
<gene>
    <name evidence="2" type="ORF">C475_12597</name>
</gene>
<evidence type="ECO:0000313" key="3">
    <source>
        <dbReference type="Proteomes" id="UP000011626"/>
    </source>
</evidence>
<dbReference type="AlphaFoldDB" id="M0CNX4"/>
<feature type="transmembrane region" description="Helical" evidence="1">
    <location>
        <begin position="258"/>
        <end position="278"/>
    </location>
</feature>
<keyword evidence="1" id="KW-1133">Transmembrane helix</keyword>
<sequence length="288" mass="28880">MNPIELALSLVLAVLLISAFGGEPATLQVVADGSHEFETVPDALVVAGGEATVPGNASVEGSVYAVGGTLAVDGRVEGDVVQVGANVSLTENASVTGVLRVLAGDPVLEPGATVGRLERLEPTATDRGPVAAVATRLLQWVVVAALAAGVARRRPDLLDNVGAATTDHPLVSGVVGALTATTALALVVFMALTLVLIPVSLLGVLAGIACVTYAYAGFGSLIGRHLPVDRPDLAAAAGSVVFMFGLDLLGLVPLVGGTLQVAVTVVGVGAVLVTYLGFSRFEPVELPA</sequence>
<feature type="transmembrane region" description="Helical" evidence="1">
    <location>
        <begin position="201"/>
        <end position="221"/>
    </location>
</feature>
<accession>M0CNX4</accession>
<organism evidence="2 3">
    <name type="scientific">Halosimplex carlsbadense 2-9-1</name>
    <dbReference type="NCBI Taxonomy" id="797114"/>
    <lineage>
        <taxon>Archaea</taxon>
        <taxon>Methanobacteriati</taxon>
        <taxon>Methanobacteriota</taxon>
        <taxon>Stenosarchaea group</taxon>
        <taxon>Halobacteria</taxon>
        <taxon>Halobacteriales</taxon>
        <taxon>Haloarculaceae</taxon>
        <taxon>Halosimplex</taxon>
    </lineage>
</organism>
<evidence type="ECO:0008006" key="4">
    <source>
        <dbReference type="Google" id="ProtNLM"/>
    </source>
</evidence>
<reference evidence="2 3" key="1">
    <citation type="journal article" date="2014" name="PLoS Genet.">
        <title>Phylogenetically driven sequencing of extremely halophilic archaea reveals strategies for static and dynamic osmo-response.</title>
        <authorList>
            <person name="Becker E.A."/>
            <person name="Seitzer P.M."/>
            <person name="Tritt A."/>
            <person name="Larsen D."/>
            <person name="Krusor M."/>
            <person name="Yao A.I."/>
            <person name="Wu D."/>
            <person name="Madern D."/>
            <person name="Eisen J.A."/>
            <person name="Darling A.E."/>
            <person name="Facciotti M.T."/>
        </authorList>
    </citation>
    <scope>NUCLEOTIDE SEQUENCE [LARGE SCALE GENOMIC DNA]</scope>
    <source>
        <strain evidence="2 3">2-9-1</strain>
    </source>
</reference>
<dbReference type="EMBL" id="AOIU01000031">
    <property type="protein sequence ID" value="ELZ24087.1"/>
    <property type="molecule type" value="Genomic_DNA"/>
</dbReference>
<dbReference type="Proteomes" id="UP000011626">
    <property type="component" value="Unassembled WGS sequence"/>
</dbReference>
<dbReference type="OrthoDB" id="204502at2157"/>
<evidence type="ECO:0000313" key="2">
    <source>
        <dbReference type="EMBL" id="ELZ24087.1"/>
    </source>
</evidence>
<keyword evidence="1" id="KW-0472">Membrane</keyword>
<proteinExistence type="predicted"/>
<name>M0CNX4_9EURY</name>
<dbReference type="STRING" id="797114.C475_12597"/>
<feature type="transmembrane region" description="Helical" evidence="1">
    <location>
        <begin position="233"/>
        <end position="252"/>
    </location>
</feature>
<dbReference type="eggNOG" id="arCOG04555">
    <property type="taxonomic scope" value="Archaea"/>
</dbReference>
<dbReference type="RefSeq" id="WP_006884191.1">
    <property type="nucleotide sequence ID" value="NZ_AOIU01000031.1"/>
</dbReference>
<comment type="caution">
    <text evidence="2">The sequence shown here is derived from an EMBL/GenBank/DDBJ whole genome shotgun (WGS) entry which is preliminary data.</text>
</comment>
<feature type="transmembrane region" description="Helical" evidence="1">
    <location>
        <begin position="170"/>
        <end position="195"/>
    </location>
</feature>
<keyword evidence="3" id="KW-1185">Reference proteome</keyword>
<evidence type="ECO:0000256" key="1">
    <source>
        <dbReference type="SAM" id="Phobius"/>
    </source>
</evidence>